<organism evidence="1">
    <name type="scientific">Mycobacterium riyadhense</name>
    <dbReference type="NCBI Taxonomy" id="486698"/>
    <lineage>
        <taxon>Bacteria</taxon>
        <taxon>Bacillati</taxon>
        <taxon>Actinomycetota</taxon>
        <taxon>Actinomycetes</taxon>
        <taxon>Mycobacteriales</taxon>
        <taxon>Mycobacteriaceae</taxon>
        <taxon>Mycobacterium</taxon>
    </lineage>
</organism>
<protein>
    <submittedName>
        <fullName evidence="1">Uncharacterized protein</fullName>
    </submittedName>
</protein>
<dbReference type="EMBL" id="LR589139">
    <property type="protein sequence ID" value="VTP02725.1"/>
    <property type="molecule type" value="Genomic_DNA"/>
</dbReference>
<reference evidence="1" key="1">
    <citation type="submission" date="2019-05" db="EMBL/GenBank/DDBJ databases">
        <authorList>
            <person name="Naeem R."/>
            <person name="Antony C."/>
            <person name="Guan Q."/>
        </authorList>
    </citation>
    <scope>NUCLEOTIDE SEQUENCE</scope>
    <source>
        <strain evidence="1">2</strain>
    </source>
</reference>
<name>A0A653EYV8_9MYCO</name>
<gene>
    <name evidence="1" type="ORF">BIN_B_04649</name>
</gene>
<accession>A0A653EYV8</accession>
<dbReference type="AlphaFoldDB" id="A0A653EYV8"/>
<sequence length="35" mass="4044">MATRLAPAISLDTEFFWNGLREDKLLIQRRTAAHT</sequence>
<evidence type="ECO:0000313" key="1">
    <source>
        <dbReference type="EMBL" id="VTP02725.1"/>
    </source>
</evidence>
<proteinExistence type="predicted"/>